<keyword evidence="1" id="KW-0808">Transferase</keyword>
<gene>
    <name evidence="4" type="ORF">SteCoe_22855</name>
</gene>
<comment type="caution">
    <text evidence="4">The sequence shown here is derived from an EMBL/GenBank/DDBJ whole genome shotgun (WGS) entry which is preliminary data.</text>
</comment>
<dbReference type="Pfam" id="PF01504">
    <property type="entry name" value="PIP5K"/>
    <property type="match status" value="2"/>
</dbReference>
<dbReference type="EMBL" id="MPUH01000570">
    <property type="protein sequence ID" value="OMJ77526.1"/>
    <property type="molecule type" value="Genomic_DNA"/>
</dbReference>
<protein>
    <recommendedName>
        <fullName evidence="3">PIPK domain-containing protein</fullName>
    </recommendedName>
</protein>
<dbReference type="InterPro" id="IPR023610">
    <property type="entry name" value="PInositol-4/5-P-5/4-kinase"/>
</dbReference>
<evidence type="ECO:0000256" key="1">
    <source>
        <dbReference type="PROSITE-ProRule" id="PRU00781"/>
    </source>
</evidence>
<dbReference type="InterPro" id="IPR027484">
    <property type="entry name" value="PInositol-4-P-5-kinase_N"/>
</dbReference>
<evidence type="ECO:0000313" key="4">
    <source>
        <dbReference type="EMBL" id="OMJ77526.1"/>
    </source>
</evidence>
<dbReference type="PANTHER" id="PTHR23086:SF8">
    <property type="entry name" value="PHOSPHATIDYLINOSITOL 5-PHOSPHATE 4-KINASE, ISOFORM A"/>
    <property type="match status" value="1"/>
</dbReference>
<dbReference type="Gene3D" id="3.30.810.10">
    <property type="entry name" value="2-Layer Sandwich"/>
    <property type="match status" value="1"/>
</dbReference>
<feature type="domain" description="PIPK" evidence="3">
    <location>
        <begin position="309"/>
        <end position="630"/>
    </location>
</feature>
<dbReference type="Proteomes" id="UP000187209">
    <property type="component" value="Unassembled WGS sequence"/>
</dbReference>
<evidence type="ECO:0000256" key="2">
    <source>
        <dbReference type="SAM" id="Phobius"/>
    </source>
</evidence>
<sequence>MGTDYQVFIAVCIIASFGITINFFGLLAHIYVPVLLKHPGSLLFMHIFCQCVYMTHWFFLFPSKFENIPVDTCKKIAIYATIFFYASWIYILALCVEIYIILRFKAYSSSKIRIICYNISAFLFGACIMIIYYLLDSLGISEVGSCFVKIHTNGEILDGSLNFFLLGLLILSYYLVRKQLGCCFGPAFHKLSKVVLTMCVTIFISRITAITIYIQRGDSDHIAAYTIILGSSTCIIWGTSAAISRCFNQKVMSKIKECFQRKEKTEDLLLLDRSMESEEIMKSILSFAIDKEADDIADYIENLGHKILAQILVLLTIRFKDDNITTQNLNDVLRNPKRHVSLKYPESRFMTLSQELKMPFIIKIYCPDISLYEYHPEIFQCIKDSTDFTKDLILESLLSHTNLKALISINNGGGRSDSFFYMSANQKIVIKTITAEERISFMKFLPKYSKRIVEHPESKLVRILGLFQAQPHNQDFIIMENVIPNKNSCLIYDLKGSTVDRHVGGIDSENPPIGIVLKDVNFNRWGHSIKVQDPSEVIKHIVDDMKLLKKQKLMDYSILLGIYENPNELTRYFISNTHSICIIDFFQRYGMKKSLERFWKRYILRKTKGISAISSVRYFKRIVKYLKTIFEQTSNNEDARE</sequence>
<feature type="transmembrane region" description="Helical" evidence="2">
    <location>
        <begin position="42"/>
        <end position="61"/>
    </location>
</feature>
<keyword evidence="2" id="KW-0812">Transmembrane</keyword>
<dbReference type="SMART" id="SM00330">
    <property type="entry name" value="PIPKc"/>
    <property type="match status" value="1"/>
</dbReference>
<proteinExistence type="predicted"/>
<feature type="transmembrane region" description="Helical" evidence="2">
    <location>
        <begin position="159"/>
        <end position="176"/>
    </location>
</feature>
<accession>A0A1R2BLA0</accession>
<feature type="transmembrane region" description="Helical" evidence="2">
    <location>
        <begin position="196"/>
        <end position="216"/>
    </location>
</feature>
<dbReference type="CDD" id="cd00139">
    <property type="entry name" value="PIPKc"/>
    <property type="match status" value="1"/>
</dbReference>
<dbReference type="PANTHER" id="PTHR23086">
    <property type="entry name" value="PHOSPHATIDYLINOSITOL-4-PHOSPHATE 5-KINASE"/>
    <property type="match status" value="1"/>
</dbReference>
<keyword evidence="1" id="KW-0418">Kinase</keyword>
<name>A0A1R2BLA0_9CILI</name>
<dbReference type="PROSITE" id="PS51455">
    <property type="entry name" value="PIPK"/>
    <property type="match status" value="1"/>
</dbReference>
<feature type="transmembrane region" description="Helical" evidence="2">
    <location>
        <begin position="6"/>
        <end position="30"/>
    </location>
</feature>
<feature type="transmembrane region" description="Helical" evidence="2">
    <location>
        <begin position="76"/>
        <end position="102"/>
    </location>
</feature>
<keyword evidence="2" id="KW-0472">Membrane</keyword>
<dbReference type="InterPro" id="IPR002498">
    <property type="entry name" value="PInositol-4-P-4/5-kinase_core"/>
</dbReference>
<dbReference type="AlphaFoldDB" id="A0A1R2BLA0"/>
<evidence type="ECO:0000313" key="5">
    <source>
        <dbReference type="Proteomes" id="UP000187209"/>
    </source>
</evidence>
<dbReference type="Gene3D" id="3.30.800.10">
    <property type="entry name" value="Phosphatidylinositol Phosphate Kinase II Beta"/>
    <property type="match status" value="1"/>
</dbReference>
<keyword evidence="2" id="KW-1133">Transmembrane helix</keyword>
<dbReference type="InterPro" id="IPR027483">
    <property type="entry name" value="PInositol-4-P-4/5-kinase_C_sf"/>
</dbReference>
<dbReference type="SUPFAM" id="SSF56104">
    <property type="entry name" value="SAICAR synthase-like"/>
    <property type="match status" value="1"/>
</dbReference>
<evidence type="ECO:0000259" key="3">
    <source>
        <dbReference type="PROSITE" id="PS51455"/>
    </source>
</evidence>
<dbReference type="OrthoDB" id="284201at2759"/>
<dbReference type="GO" id="GO:0005886">
    <property type="term" value="C:plasma membrane"/>
    <property type="evidence" value="ECO:0007669"/>
    <property type="project" value="TreeGrafter"/>
</dbReference>
<feature type="transmembrane region" description="Helical" evidence="2">
    <location>
        <begin position="114"/>
        <end position="135"/>
    </location>
</feature>
<organism evidence="4 5">
    <name type="scientific">Stentor coeruleus</name>
    <dbReference type="NCBI Taxonomy" id="5963"/>
    <lineage>
        <taxon>Eukaryota</taxon>
        <taxon>Sar</taxon>
        <taxon>Alveolata</taxon>
        <taxon>Ciliophora</taxon>
        <taxon>Postciliodesmatophora</taxon>
        <taxon>Heterotrichea</taxon>
        <taxon>Heterotrichida</taxon>
        <taxon>Stentoridae</taxon>
        <taxon>Stentor</taxon>
    </lineage>
</organism>
<reference evidence="4 5" key="1">
    <citation type="submission" date="2016-11" db="EMBL/GenBank/DDBJ databases">
        <title>The macronuclear genome of Stentor coeruleus: a giant cell with tiny introns.</title>
        <authorList>
            <person name="Slabodnick M."/>
            <person name="Ruby J.G."/>
            <person name="Reiff S.B."/>
            <person name="Swart E.C."/>
            <person name="Gosai S."/>
            <person name="Prabakaran S."/>
            <person name="Witkowska E."/>
            <person name="Larue G.E."/>
            <person name="Fisher S."/>
            <person name="Freeman R.M."/>
            <person name="Gunawardena J."/>
            <person name="Chu W."/>
            <person name="Stover N.A."/>
            <person name="Gregory B.D."/>
            <person name="Nowacki M."/>
            <person name="Derisi J."/>
            <person name="Roy S.W."/>
            <person name="Marshall W.F."/>
            <person name="Sood P."/>
        </authorList>
    </citation>
    <scope>NUCLEOTIDE SEQUENCE [LARGE SCALE GENOMIC DNA]</scope>
    <source>
        <strain evidence="4">WM001</strain>
    </source>
</reference>
<keyword evidence="1" id="KW-0067">ATP-binding</keyword>
<feature type="transmembrane region" description="Helical" evidence="2">
    <location>
        <begin position="222"/>
        <end position="244"/>
    </location>
</feature>
<dbReference type="GO" id="GO:0016308">
    <property type="term" value="F:1-phosphatidylinositol-4-phosphate 5-kinase activity"/>
    <property type="evidence" value="ECO:0007669"/>
    <property type="project" value="TreeGrafter"/>
</dbReference>
<dbReference type="GO" id="GO:0046854">
    <property type="term" value="P:phosphatidylinositol phosphate biosynthetic process"/>
    <property type="evidence" value="ECO:0007669"/>
    <property type="project" value="TreeGrafter"/>
</dbReference>
<keyword evidence="1" id="KW-0547">Nucleotide-binding</keyword>
<dbReference type="GO" id="GO:0005524">
    <property type="term" value="F:ATP binding"/>
    <property type="evidence" value="ECO:0007669"/>
    <property type="project" value="UniProtKB-UniRule"/>
</dbReference>
<keyword evidence="5" id="KW-1185">Reference proteome</keyword>